<comment type="caution">
    <text evidence="2">The sequence shown here is derived from an EMBL/GenBank/DDBJ whole genome shotgun (WGS) entry which is preliminary data.</text>
</comment>
<dbReference type="Proteomes" id="UP001498398">
    <property type="component" value="Unassembled WGS sequence"/>
</dbReference>
<name>A0ABR1K2S0_9AGAR</name>
<evidence type="ECO:0000313" key="3">
    <source>
        <dbReference type="Proteomes" id="UP001498398"/>
    </source>
</evidence>
<reference evidence="2 3" key="1">
    <citation type="submission" date="2024-01" db="EMBL/GenBank/DDBJ databases">
        <title>A draft genome for the cacao thread blight pathogen Marasmiellus scandens.</title>
        <authorList>
            <person name="Baruah I.K."/>
            <person name="Leung J."/>
            <person name="Bukari Y."/>
            <person name="Amoako-Attah I."/>
            <person name="Meinhardt L.W."/>
            <person name="Bailey B.A."/>
            <person name="Cohen S.P."/>
        </authorList>
    </citation>
    <scope>NUCLEOTIDE SEQUENCE [LARGE SCALE GENOMIC DNA]</scope>
    <source>
        <strain evidence="2 3">GH-19</strain>
    </source>
</reference>
<gene>
    <name evidence="2" type="ORF">VKT23_003843</name>
</gene>
<evidence type="ECO:0000313" key="2">
    <source>
        <dbReference type="EMBL" id="KAK7469368.1"/>
    </source>
</evidence>
<feature type="signal peptide" evidence="1">
    <location>
        <begin position="1"/>
        <end position="22"/>
    </location>
</feature>
<proteinExistence type="predicted"/>
<organism evidence="2 3">
    <name type="scientific">Marasmiellus scandens</name>
    <dbReference type="NCBI Taxonomy" id="2682957"/>
    <lineage>
        <taxon>Eukaryota</taxon>
        <taxon>Fungi</taxon>
        <taxon>Dikarya</taxon>
        <taxon>Basidiomycota</taxon>
        <taxon>Agaricomycotina</taxon>
        <taxon>Agaricomycetes</taxon>
        <taxon>Agaricomycetidae</taxon>
        <taxon>Agaricales</taxon>
        <taxon>Marasmiineae</taxon>
        <taxon>Omphalotaceae</taxon>
        <taxon>Marasmiellus</taxon>
    </lineage>
</organism>
<keyword evidence="1" id="KW-0732">Signal</keyword>
<dbReference type="EMBL" id="JBANRG010000003">
    <property type="protein sequence ID" value="KAK7469368.1"/>
    <property type="molecule type" value="Genomic_DNA"/>
</dbReference>
<evidence type="ECO:0000256" key="1">
    <source>
        <dbReference type="SAM" id="SignalP"/>
    </source>
</evidence>
<feature type="chain" id="PRO_5047327106" evidence="1">
    <location>
        <begin position="23"/>
        <end position="82"/>
    </location>
</feature>
<sequence>MSSARVLSMIAFLVALFSLALSAPLAVRDVYAPPVLYPHNGTVWKVGQRHNVTWDISSPPSQITNPHGMIVLVKNNYLDLGE</sequence>
<accession>A0ABR1K2S0</accession>
<keyword evidence="3" id="KW-1185">Reference proteome</keyword>
<protein>
    <submittedName>
        <fullName evidence="2">Uncharacterized protein</fullName>
    </submittedName>
</protein>